<organism evidence="1 2">
    <name type="scientific">Colocasia esculenta</name>
    <name type="common">Wild taro</name>
    <name type="synonym">Arum esculentum</name>
    <dbReference type="NCBI Taxonomy" id="4460"/>
    <lineage>
        <taxon>Eukaryota</taxon>
        <taxon>Viridiplantae</taxon>
        <taxon>Streptophyta</taxon>
        <taxon>Embryophyta</taxon>
        <taxon>Tracheophyta</taxon>
        <taxon>Spermatophyta</taxon>
        <taxon>Magnoliopsida</taxon>
        <taxon>Liliopsida</taxon>
        <taxon>Araceae</taxon>
        <taxon>Aroideae</taxon>
        <taxon>Colocasieae</taxon>
        <taxon>Colocasia</taxon>
    </lineage>
</organism>
<proteinExistence type="predicted"/>
<dbReference type="PANTHER" id="PTHR12604">
    <property type="entry name" value="KU AUTOANTIGEN DNA HELICASE"/>
    <property type="match status" value="1"/>
</dbReference>
<dbReference type="SUPFAM" id="SSF53300">
    <property type="entry name" value="vWA-like"/>
    <property type="match status" value="1"/>
</dbReference>
<dbReference type="OrthoDB" id="30826at2759"/>
<name>A0A843V9K6_COLES</name>
<protein>
    <submittedName>
        <fullName evidence="1">Uncharacterized protein</fullName>
    </submittedName>
</protein>
<dbReference type="GO" id="GO:0006303">
    <property type="term" value="P:double-strand break repair via nonhomologous end joining"/>
    <property type="evidence" value="ECO:0007669"/>
    <property type="project" value="TreeGrafter"/>
</dbReference>
<evidence type="ECO:0000313" key="1">
    <source>
        <dbReference type="EMBL" id="MQL90254.1"/>
    </source>
</evidence>
<dbReference type="GO" id="GO:0043564">
    <property type="term" value="C:Ku70:Ku80 complex"/>
    <property type="evidence" value="ECO:0007669"/>
    <property type="project" value="TreeGrafter"/>
</dbReference>
<gene>
    <name evidence="1" type="ORF">Taro_022838</name>
</gene>
<sequence length="206" mass="23114">MNEVRHFWLGISCLIFKVSKTFRYVDTDNELEKQVGGYEHIVVRCPIKIVDENIVETVQKLPRGTIPGDFLDAIVVGMDMLIKKFGSSNKGKTHLCLITDAQYPIKEPYEGTKEDQVDIISQQMKAHGMKLDCIITIGKLSKAINQKILAENDHLLSQFSRKGVAKMRHVGTPTSLLGALRTRTISSVAIFKDEKVVQGSSEERLL</sequence>
<keyword evidence="2" id="KW-1185">Reference proteome</keyword>
<dbReference type="Gene3D" id="3.40.50.410">
    <property type="entry name" value="von Willebrand factor, type A domain"/>
    <property type="match status" value="1"/>
</dbReference>
<dbReference type="GO" id="GO:0042162">
    <property type="term" value="F:telomeric DNA binding"/>
    <property type="evidence" value="ECO:0007669"/>
    <property type="project" value="TreeGrafter"/>
</dbReference>
<dbReference type="AlphaFoldDB" id="A0A843V9K6"/>
<dbReference type="InterPro" id="IPR036465">
    <property type="entry name" value="vWFA_dom_sf"/>
</dbReference>
<dbReference type="EMBL" id="NMUH01001224">
    <property type="protein sequence ID" value="MQL90254.1"/>
    <property type="molecule type" value="Genomic_DNA"/>
</dbReference>
<dbReference type="PANTHER" id="PTHR12604:SF4">
    <property type="entry name" value="X-RAY REPAIR CROSS-COMPLEMENTING PROTEIN 5"/>
    <property type="match status" value="1"/>
</dbReference>
<dbReference type="Proteomes" id="UP000652761">
    <property type="component" value="Unassembled WGS sequence"/>
</dbReference>
<comment type="caution">
    <text evidence="1">The sequence shown here is derived from an EMBL/GenBank/DDBJ whole genome shotgun (WGS) entry which is preliminary data.</text>
</comment>
<accession>A0A843V9K6</accession>
<dbReference type="GO" id="GO:0003690">
    <property type="term" value="F:double-stranded DNA binding"/>
    <property type="evidence" value="ECO:0007669"/>
    <property type="project" value="TreeGrafter"/>
</dbReference>
<reference evidence="1" key="1">
    <citation type="submission" date="2017-07" db="EMBL/GenBank/DDBJ databases">
        <title>Taro Niue Genome Assembly and Annotation.</title>
        <authorList>
            <person name="Atibalentja N."/>
            <person name="Keating K."/>
            <person name="Fields C.J."/>
        </authorList>
    </citation>
    <scope>NUCLEOTIDE SEQUENCE</scope>
    <source>
        <strain evidence="1">Niue_2</strain>
        <tissue evidence="1">Leaf</tissue>
    </source>
</reference>
<evidence type="ECO:0000313" key="2">
    <source>
        <dbReference type="Proteomes" id="UP000652761"/>
    </source>
</evidence>
<dbReference type="GO" id="GO:0000723">
    <property type="term" value="P:telomere maintenance"/>
    <property type="evidence" value="ECO:0007669"/>
    <property type="project" value="TreeGrafter"/>
</dbReference>